<dbReference type="PANTHER" id="PTHR47199">
    <property type="entry name" value="PHOTOSYSTEM II STABILITY/ASSEMBLY FACTOR HCF136, CHLOROPLASTIC"/>
    <property type="match status" value="1"/>
</dbReference>
<evidence type="ECO:0000313" key="7">
    <source>
        <dbReference type="Proteomes" id="UP000002297"/>
    </source>
</evidence>
<keyword evidence="3" id="KW-0604">Photosystem II</keyword>
<keyword evidence="7" id="KW-1185">Reference proteome</keyword>
<name>A3U886_CROAH</name>
<feature type="domain" description="Photosynthesis system II assembly factor Ycf48/Hcf136-like" evidence="5">
    <location>
        <begin position="19"/>
        <end position="131"/>
    </location>
</feature>
<dbReference type="AlphaFoldDB" id="A3U886"/>
<dbReference type="InterPro" id="IPR015943">
    <property type="entry name" value="WD40/YVTN_repeat-like_dom_sf"/>
</dbReference>
<dbReference type="Proteomes" id="UP000002297">
    <property type="component" value="Chromosome"/>
</dbReference>
<feature type="signal peptide" evidence="4">
    <location>
        <begin position="1"/>
        <end position="18"/>
    </location>
</feature>
<proteinExistence type="predicted"/>
<dbReference type="CDD" id="cd15482">
    <property type="entry name" value="Sialidase_non-viral"/>
    <property type="match status" value="1"/>
</dbReference>
<gene>
    <name evidence="6" type="ordered locus">CA2559_06820</name>
</gene>
<keyword evidence="2 4" id="KW-0732">Signal</keyword>
<dbReference type="PANTHER" id="PTHR47199:SF2">
    <property type="entry name" value="PHOTOSYSTEM II STABILITY_ASSEMBLY FACTOR HCF136, CHLOROPLASTIC"/>
    <property type="match status" value="1"/>
</dbReference>
<evidence type="ECO:0000256" key="3">
    <source>
        <dbReference type="ARBA" id="ARBA00023276"/>
    </source>
</evidence>
<dbReference type="HOGENOM" id="CLU_651687_0_0_10"/>
<dbReference type="SUPFAM" id="SSF110296">
    <property type="entry name" value="Oligoxyloglucan reducing end-specific cellobiohydrolase"/>
    <property type="match status" value="1"/>
</dbReference>
<dbReference type="RefSeq" id="WP_013187121.1">
    <property type="nucleotide sequence ID" value="NC_014230.1"/>
</dbReference>
<keyword evidence="1" id="KW-0602">Photosynthesis</keyword>
<evidence type="ECO:0000313" key="6">
    <source>
        <dbReference type="EMBL" id="EAP88453.1"/>
    </source>
</evidence>
<dbReference type="GeneID" id="89453142"/>
<dbReference type="STRING" id="216432.CA2559_06820"/>
<feature type="chain" id="PRO_5002659924" description="Photosynthesis system II assembly factor Ycf48/Hcf136-like domain-containing protein" evidence="4">
    <location>
        <begin position="19"/>
        <end position="421"/>
    </location>
</feature>
<dbReference type="Pfam" id="PF14870">
    <property type="entry name" value="PSII_BNR"/>
    <property type="match status" value="1"/>
</dbReference>
<dbReference type="KEGG" id="cat:CA2559_06820"/>
<accession>A3U886</accession>
<evidence type="ECO:0000256" key="4">
    <source>
        <dbReference type="SAM" id="SignalP"/>
    </source>
</evidence>
<dbReference type="eggNOG" id="COG4447">
    <property type="taxonomic scope" value="Bacteria"/>
</dbReference>
<dbReference type="InterPro" id="IPR026444">
    <property type="entry name" value="Secre_tail"/>
</dbReference>
<sequence length="421" mass="46411">MKYHILLIFSIFTSSLLAQSSWSSLDNAPVNANGTRFDDVFFINSELGWIANGANGNVFKTIDGGENWTEVLNEADISANVYYRNIEFFNENIGIVTSLSGLHFKTTDGGITWSPITFPNNPTAICGLSQASETTMYGCGAYNEPAFILKTTDTGDTWSYTDLSTLANALVEMLFLNELVGYAAGKNDSGGVILKTTDGGLTWTQIYNSNIAGEYVWKLQLVNDNPNVLFGSIESVPMQQGKVIKSFDAGATWESKDCPIRPIQALGFETPQRGWVGGHIGNLYETNDGGDTWTDLGFGTNANRIFFVGNTAYCSGATILKLTETLSIPNNNLESRKDLKVVISPMPITDKLNFSIEYPETDNAIIELYDHQGRRVEKLTRESLVSKGVKDYSFNFNHAAGLYFLSIQHNTGRQSIQFIKK</sequence>
<evidence type="ECO:0000256" key="2">
    <source>
        <dbReference type="ARBA" id="ARBA00022729"/>
    </source>
</evidence>
<dbReference type="InterPro" id="IPR028203">
    <property type="entry name" value="PSII_CF48-like_dom"/>
</dbReference>
<protein>
    <recommendedName>
        <fullName evidence="5">Photosynthesis system II assembly factor Ycf48/Hcf136-like domain-containing protein</fullName>
    </recommendedName>
</protein>
<reference evidence="6 7" key="1">
    <citation type="journal article" date="2010" name="J. Bacteriol.">
        <title>The complete genome sequence of Croceibacter atlanticus HTCC2559T.</title>
        <authorList>
            <person name="Oh H.M."/>
            <person name="Kang I."/>
            <person name="Ferriera S."/>
            <person name="Giovannoni S.J."/>
            <person name="Cho J.C."/>
        </authorList>
    </citation>
    <scope>NUCLEOTIDE SEQUENCE [LARGE SCALE GENOMIC DNA]</scope>
    <source>
        <strain evidence="7">ATCC BAA-628 / HTCC2559 / KCTC 12090</strain>
    </source>
</reference>
<dbReference type="NCBIfam" id="TIGR04183">
    <property type="entry name" value="Por_Secre_tail"/>
    <property type="match status" value="1"/>
</dbReference>
<evidence type="ECO:0000256" key="1">
    <source>
        <dbReference type="ARBA" id="ARBA00022531"/>
    </source>
</evidence>
<dbReference type="Gene3D" id="2.130.10.10">
    <property type="entry name" value="YVTN repeat-like/Quinoprotein amine dehydrogenase"/>
    <property type="match status" value="2"/>
</dbReference>
<dbReference type="GO" id="GO:0015979">
    <property type="term" value="P:photosynthesis"/>
    <property type="evidence" value="ECO:0007669"/>
    <property type="project" value="UniProtKB-KW"/>
</dbReference>
<evidence type="ECO:0000259" key="5">
    <source>
        <dbReference type="Pfam" id="PF14870"/>
    </source>
</evidence>
<organism evidence="6 7">
    <name type="scientific">Croceibacter atlanticus (strain ATCC BAA-628 / JCM 21780 / CIP 108009 / IAM 15332 / KCTC 12090 / HTCC2559)</name>
    <dbReference type="NCBI Taxonomy" id="216432"/>
    <lineage>
        <taxon>Bacteria</taxon>
        <taxon>Pseudomonadati</taxon>
        <taxon>Bacteroidota</taxon>
        <taxon>Flavobacteriia</taxon>
        <taxon>Flavobacteriales</taxon>
        <taxon>Flavobacteriaceae</taxon>
        <taxon>Croceibacter</taxon>
    </lineage>
</organism>
<dbReference type="GO" id="GO:0009523">
    <property type="term" value="C:photosystem II"/>
    <property type="evidence" value="ECO:0007669"/>
    <property type="project" value="UniProtKB-KW"/>
</dbReference>
<dbReference type="EMBL" id="CP002046">
    <property type="protein sequence ID" value="EAP88453.1"/>
    <property type="molecule type" value="Genomic_DNA"/>
</dbReference>
<dbReference type="OrthoDB" id="9764804at2"/>